<dbReference type="Proteomes" id="UP000654573">
    <property type="component" value="Unassembled WGS sequence"/>
</dbReference>
<dbReference type="SMART" id="SM00342">
    <property type="entry name" value="HTH_ARAC"/>
    <property type="match status" value="1"/>
</dbReference>
<evidence type="ECO:0000259" key="5">
    <source>
        <dbReference type="PROSITE" id="PS01124"/>
    </source>
</evidence>
<keyword evidence="1" id="KW-0805">Transcription regulation</keyword>
<comment type="caution">
    <text evidence="6">The sequence shown here is derived from an EMBL/GenBank/DDBJ whole genome shotgun (WGS) entry which is preliminary data.</text>
</comment>
<dbReference type="PRINTS" id="PR00032">
    <property type="entry name" value="HTHARAC"/>
</dbReference>
<evidence type="ECO:0000256" key="3">
    <source>
        <dbReference type="ARBA" id="ARBA00023163"/>
    </source>
</evidence>
<dbReference type="RefSeq" id="WP_103731111.1">
    <property type="nucleotide sequence ID" value="NZ_JACOOU010000002.1"/>
</dbReference>
<organism evidence="6 7">
    <name type="scientific">Blautia celeris</name>
    <dbReference type="NCBI Taxonomy" id="2763026"/>
    <lineage>
        <taxon>Bacteria</taxon>
        <taxon>Bacillati</taxon>
        <taxon>Bacillota</taxon>
        <taxon>Clostridia</taxon>
        <taxon>Lachnospirales</taxon>
        <taxon>Lachnospiraceae</taxon>
        <taxon>Blautia</taxon>
    </lineage>
</organism>
<dbReference type="InterPro" id="IPR020449">
    <property type="entry name" value="Tscrpt_reg_AraC-type_HTH"/>
</dbReference>
<gene>
    <name evidence="6" type="ORF">H8S76_04920</name>
</gene>
<keyword evidence="4" id="KW-0175">Coiled coil</keyword>
<evidence type="ECO:0000256" key="1">
    <source>
        <dbReference type="ARBA" id="ARBA00023015"/>
    </source>
</evidence>
<dbReference type="Gene3D" id="1.10.10.60">
    <property type="entry name" value="Homeodomain-like"/>
    <property type="match status" value="2"/>
</dbReference>
<dbReference type="SUPFAM" id="SSF46689">
    <property type="entry name" value="Homeodomain-like"/>
    <property type="match status" value="2"/>
</dbReference>
<evidence type="ECO:0000313" key="7">
    <source>
        <dbReference type="Proteomes" id="UP000654573"/>
    </source>
</evidence>
<evidence type="ECO:0000313" key="6">
    <source>
        <dbReference type="EMBL" id="MBC5671580.1"/>
    </source>
</evidence>
<dbReference type="EMBL" id="JACOOU010000002">
    <property type="protein sequence ID" value="MBC5671580.1"/>
    <property type="molecule type" value="Genomic_DNA"/>
</dbReference>
<name>A0ABR7F8M7_9FIRM</name>
<dbReference type="InterPro" id="IPR009057">
    <property type="entry name" value="Homeodomain-like_sf"/>
</dbReference>
<keyword evidence="7" id="KW-1185">Reference proteome</keyword>
<dbReference type="PANTHER" id="PTHR43280">
    <property type="entry name" value="ARAC-FAMILY TRANSCRIPTIONAL REGULATOR"/>
    <property type="match status" value="1"/>
</dbReference>
<sequence length="203" mass="23344">MENKEKIVELFPVLYTDMEILSGYDQTEVRQSVRDFMVLVSRACAEAGLEAELAQQMLRQYEKETANLKDSEEIYAVSYGMICNYLDMIFQSQGNSHTGLIQSVVNYIQQHYGEDITLDDIAAHVCLSRSYLCALFKKNMNMTINDCLLRVRVEKSIELMKSRAWNTGEIGRKCGFSSQSHYTKVFRKFIGLTPGQYRNKLLS</sequence>
<feature type="coiled-coil region" evidence="4">
    <location>
        <begin position="44"/>
        <end position="74"/>
    </location>
</feature>
<dbReference type="InterPro" id="IPR018060">
    <property type="entry name" value="HTH_AraC"/>
</dbReference>
<reference evidence="6 7" key="1">
    <citation type="submission" date="2020-08" db="EMBL/GenBank/DDBJ databases">
        <title>Genome public.</title>
        <authorList>
            <person name="Liu C."/>
            <person name="Sun Q."/>
        </authorList>
    </citation>
    <scope>NUCLEOTIDE SEQUENCE [LARGE SCALE GENOMIC DNA]</scope>
    <source>
        <strain evidence="6 7">NSJ-34</strain>
    </source>
</reference>
<evidence type="ECO:0000256" key="4">
    <source>
        <dbReference type="SAM" id="Coils"/>
    </source>
</evidence>
<feature type="domain" description="HTH araC/xylS-type" evidence="5">
    <location>
        <begin position="102"/>
        <end position="200"/>
    </location>
</feature>
<dbReference type="PROSITE" id="PS01124">
    <property type="entry name" value="HTH_ARAC_FAMILY_2"/>
    <property type="match status" value="1"/>
</dbReference>
<protein>
    <submittedName>
        <fullName evidence="6">Helix-turn-helix transcriptional regulator</fullName>
    </submittedName>
</protein>
<keyword evidence="2" id="KW-0238">DNA-binding</keyword>
<dbReference type="PANTHER" id="PTHR43280:SF2">
    <property type="entry name" value="HTH-TYPE TRANSCRIPTIONAL REGULATOR EXSA"/>
    <property type="match status" value="1"/>
</dbReference>
<dbReference type="Pfam" id="PF12833">
    <property type="entry name" value="HTH_18"/>
    <property type="match status" value="1"/>
</dbReference>
<proteinExistence type="predicted"/>
<accession>A0ABR7F8M7</accession>
<keyword evidence="3" id="KW-0804">Transcription</keyword>
<evidence type="ECO:0000256" key="2">
    <source>
        <dbReference type="ARBA" id="ARBA00023125"/>
    </source>
</evidence>